<dbReference type="SUPFAM" id="SSF52949">
    <property type="entry name" value="Macro domain-like"/>
    <property type="match status" value="1"/>
</dbReference>
<dbReference type="PATRIC" id="fig|79604.3.peg.1793"/>
<dbReference type="InterPro" id="IPR012664">
    <property type="entry name" value="CHP02452"/>
</dbReference>
<dbReference type="Gene3D" id="3.40.220.10">
    <property type="entry name" value="Leucine Aminopeptidase, subunit E, domain 1"/>
    <property type="match status" value="1"/>
</dbReference>
<sequence length="284" mass="31066">MPTREQRQQEAAKHIAFVKTVFGSETKESIANAVVYEDGEGRELELPEPAFESTATRVSSAFPATVVFDSQSKTGVIDACSFTRPGGNYEDGAFGPEQALCADSNLYPILQGCKKTFFDGNRGYECSMLFTDRALFLPDVMFVRNGVMKKASVVAIAAPNRTRALENHRSERECDANLANRIEAQLRIAAAQGIETLVCGAFGCGSYGNDPAFVAQTYRTWIDAHPGAFKEVVFAVPRSAIEAFEAAFGAPQPAEEEPQAATEEEERDTEDWRTIDLPEGITLR</sequence>
<dbReference type="RefSeq" id="WP_066664135.1">
    <property type="nucleotide sequence ID" value="NZ_CP011402.1"/>
</dbReference>
<dbReference type="AlphaFoldDB" id="A0A172RZV1"/>
<feature type="domain" description="Microbial-type PARG catalytic" evidence="2">
    <location>
        <begin position="23"/>
        <end position="145"/>
    </location>
</feature>
<dbReference type="NCBIfam" id="TIGR02452">
    <property type="entry name" value="TIGR02452 family protein"/>
    <property type="match status" value="1"/>
</dbReference>
<dbReference type="PANTHER" id="PTHR35596">
    <property type="entry name" value="DUF2263 DOMAIN-CONTAINING PROTEIN"/>
    <property type="match status" value="1"/>
</dbReference>
<organism evidence="3 4">
    <name type="scientific">Denitrobacterium detoxificans</name>
    <dbReference type="NCBI Taxonomy" id="79604"/>
    <lineage>
        <taxon>Bacteria</taxon>
        <taxon>Bacillati</taxon>
        <taxon>Actinomycetota</taxon>
        <taxon>Coriobacteriia</taxon>
        <taxon>Eggerthellales</taxon>
        <taxon>Eggerthellaceae</taxon>
        <taxon>Denitrobacterium</taxon>
    </lineage>
</organism>
<evidence type="ECO:0000259" key="2">
    <source>
        <dbReference type="Pfam" id="PF10021"/>
    </source>
</evidence>
<dbReference type="InterPro" id="IPR019261">
    <property type="entry name" value="PARG_cat_microbial"/>
</dbReference>
<feature type="compositionally biased region" description="Acidic residues" evidence="1">
    <location>
        <begin position="254"/>
        <end position="269"/>
    </location>
</feature>
<reference evidence="4" key="1">
    <citation type="submission" date="2016-10" db="EMBL/GenBank/DDBJ databases">
        <authorList>
            <person name="Varghese N."/>
        </authorList>
    </citation>
    <scope>NUCLEOTIDE SEQUENCE [LARGE SCALE GENOMIC DNA]</scope>
    <source>
        <strain evidence="4">DSM 21843</strain>
    </source>
</reference>
<proteinExistence type="predicted"/>
<dbReference type="KEGG" id="ddt:AAY81_08920"/>
<protein>
    <submittedName>
        <fullName evidence="3">TIGR02452 family protein</fullName>
    </submittedName>
</protein>
<evidence type="ECO:0000313" key="3">
    <source>
        <dbReference type="EMBL" id="SEO57193.1"/>
    </source>
</evidence>
<dbReference type="InterPro" id="IPR043472">
    <property type="entry name" value="Macro_dom-like"/>
</dbReference>
<dbReference type="Proteomes" id="UP000182975">
    <property type="component" value="Unassembled WGS sequence"/>
</dbReference>
<name>A0A172RZV1_9ACTN</name>
<dbReference type="Pfam" id="PF10021">
    <property type="entry name" value="PARG_cat_microb"/>
    <property type="match status" value="1"/>
</dbReference>
<evidence type="ECO:0000313" key="4">
    <source>
        <dbReference type="Proteomes" id="UP000182975"/>
    </source>
</evidence>
<dbReference type="PANTHER" id="PTHR35596:SF1">
    <property type="entry name" value="MICROBIAL-TYPE PARG CATALYTIC DOMAIN-CONTAINING PROTEIN"/>
    <property type="match status" value="1"/>
</dbReference>
<dbReference type="EMBL" id="FOEC01000002">
    <property type="protein sequence ID" value="SEO57193.1"/>
    <property type="molecule type" value="Genomic_DNA"/>
</dbReference>
<feature type="region of interest" description="Disordered" evidence="1">
    <location>
        <begin position="249"/>
        <end position="284"/>
    </location>
</feature>
<evidence type="ECO:0000256" key="1">
    <source>
        <dbReference type="SAM" id="MobiDB-lite"/>
    </source>
</evidence>
<keyword evidence="4" id="KW-1185">Reference proteome</keyword>
<dbReference type="OrthoDB" id="9806181at2"/>
<accession>A0A172RZV1</accession>
<gene>
    <name evidence="3" type="ORF">SAMN02910314_00604</name>
</gene>